<evidence type="ECO:0000313" key="2">
    <source>
        <dbReference type="EMBL" id="HIU41048.1"/>
    </source>
</evidence>
<reference evidence="2" key="1">
    <citation type="submission" date="2020-10" db="EMBL/GenBank/DDBJ databases">
        <authorList>
            <person name="Gilroy R."/>
        </authorList>
    </citation>
    <scope>NUCLEOTIDE SEQUENCE</scope>
    <source>
        <strain evidence="2">4509</strain>
    </source>
</reference>
<keyword evidence="1" id="KW-0812">Transmembrane</keyword>
<keyword evidence="1" id="KW-0472">Membrane</keyword>
<evidence type="ECO:0000256" key="1">
    <source>
        <dbReference type="SAM" id="Phobius"/>
    </source>
</evidence>
<keyword evidence="1" id="KW-1133">Transmembrane helix</keyword>
<accession>A0A9D1IPC2</accession>
<proteinExistence type="predicted"/>
<dbReference type="Proteomes" id="UP000824082">
    <property type="component" value="Unassembled WGS sequence"/>
</dbReference>
<comment type="caution">
    <text evidence="2">The sequence shown here is derived from an EMBL/GenBank/DDBJ whole genome shotgun (WGS) entry which is preliminary data.</text>
</comment>
<reference evidence="2" key="2">
    <citation type="journal article" date="2021" name="PeerJ">
        <title>Extensive microbial diversity within the chicken gut microbiome revealed by metagenomics and culture.</title>
        <authorList>
            <person name="Gilroy R."/>
            <person name="Ravi A."/>
            <person name="Getino M."/>
            <person name="Pursley I."/>
            <person name="Horton D.L."/>
            <person name="Alikhan N.F."/>
            <person name="Baker D."/>
            <person name="Gharbi K."/>
            <person name="Hall N."/>
            <person name="Watson M."/>
            <person name="Adriaenssens E.M."/>
            <person name="Foster-Nyarko E."/>
            <person name="Jarju S."/>
            <person name="Secka A."/>
            <person name="Antonio M."/>
            <person name="Oren A."/>
            <person name="Chaudhuri R.R."/>
            <person name="La Ragione R."/>
            <person name="Hildebrand F."/>
            <person name="Pallen M.J."/>
        </authorList>
    </citation>
    <scope>NUCLEOTIDE SEQUENCE</scope>
    <source>
        <strain evidence="2">4509</strain>
    </source>
</reference>
<sequence>MGHSNLVTLIIGAFVTMMVVIAIAVAVVFLVHFLQTKKVRSYRVNLEQLNTKAAKEVLVQGKTPAEALQAAQQAGRIPPGFQVVSLQEVGKKGQKLIHDAATAAVITGINNVANQNMPHLW</sequence>
<organism evidence="2 3">
    <name type="scientific">Candidatus Egerieicola faecale</name>
    <dbReference type="NCBI Taxonomy" id="2840774"/>
    <lineage>
        <taxon>Bacteria</taxon>
        <taxon>Bacillati</taxon>
        <taxon>Bacillota</taxon>
        <taxon>Clostridia</taxon>
        <taxon>Eubacteriales</taxon>
        <taxon>Oscillospiraceae</taxon>
        <taxon>Oscillospiraceae incertae sedis</taxon>
        <taxon>Candidatus Egerieicola</taxon>
    </lineage>
</organism>
<evidence type="ECO:0000313" key="3">
    <source>
        <dbReference type="Proteomes" id="UP000824082"/>
    </source>
</evidence>
<dbReference type="EMBL" id="DVMX01000012">
    <property type="protein sequence ID" value="HIU41048.1"/>
    <property type="molecule type" value="Genomic_DNA"/>
</dbReference>
<feature type="transmembrane region" description="Helical" evidence="1">
    <location>
        <begin position="6"/>
        <end position="34"/>
    </location>
</feature>
<gene>
    <name evidence="2" type="ORF">IAD19_00655</name>
</gene>
<name>A0A9D1IPC2_9FIRM</name>
<dbReference type="AlphaFoldDB" id="A0A9D1IPC2"/>
<protein>
    <submittedName>
        <fullName evidence="2">Uncharacterized protein</fullName>
    </submittedName>
</protein>